<dbReference type="Pfam" id="PF05368">
    <property type="entry name" value="NmrA"/>
    <property type="match status" value="1"/>
</dbReference>
<name>A0ABZ1YHL5_9NOCA</name>
<dbReference type="EMBL" id="CP109441">
    <property type="protein sequence ID" value="WUV42538.1"/>
    <property type="molecule type" value="Genomic_DNA"/>
</dbReference>
<sequence>MRRAVDHQPALAAETAVRATEAEWTILRANNFAQNFNEDLWFEPLCAGRLGLPMGEVGEPFVDVEDVAEVATAVLTRHGHAGRIYELSGPRALTFAQAVSEIATAAGRPIEYETLTPDAYHTELLAQGLPEEVATALNAMFELMRTGRIAEPTDGVHAVLGRPATDFAEYVERVWPARPV</sequence>
<gene>
    <name evidence="2" type="ORF">OG563_25100</name>
</gene>
<evidence type="ECO:0000313" key="3">
    <source>
        <dbReference type="Proteomes" id="UP001432062"/>
    </source>
</evidence>
<dbReference type="Gene3D" id="3.40.50.720">
    <property type="entry name" value="NAD(P)-binding Rossmann-like Domain"/>
    <property type="match status" value="1"/>
</dbReference>
<dbReference type="RefSeq" id="WP_329405208.1">
    <property type="nucleotide sequence ID" value="NZ_CP109441.1"/>
</dbReference>
<feature type="domain" description="NmrA-like" evidence="1">
    <location>
        <begin position="14"/>
        <end position="170"/>
    </location>
</feature>
<organism evidence="2 3">
    <name type="scientific">Nocardia vinacea</name>
    <dbReference type="NCBI Taxonomy" id="96468"/>
    <lineage>
        <taxon>Bacteria</taxon>
        <taxon>Bacillati</taxon>
        <taxon>Actinomycetota</taxon>
        <taxon>Actinomycetes</taxon>
        <taxon>Mycobacteriales</taxon>
        <taxon>Nocardiaceae</taxon>
        <taxon>Nocardia</taxon>
    </lineage>
</organism>
<accession>A0ABZ1YHL5</accession>
<dbReference type="PANTHER" id="PTHR43162">
    <property type="match status" value="1"/>
</dbReference>
<reference evidence="2" key="1">
    <citation type="submission" date="2022-10" db="EMBL/GenBank/DDBJ databases">
        <title>The complete genomes of actinobacterial strains from the NBC collection.</title>
        <authorList>
            <person name="Joergensen T.S."/>
            <person name="Alvarez Arevalo M."/>
            <person name="Sterndorff E.B."/>
            <person name="Faurdal D."/>
            <person name="Vuksanovic O."/>
            <person name="Mourched A.-S."/>
            <person name="Charusanti P."/>
            <person name="Shaw S."/>
            <person name="Blin K."/>
            <person name="Weber T."/>
        </authorList>
    </citation>
    <scope>NUCLEOTIDE SEQUENCE</scope>
    <source>
        <strain evidence="2">NBC_01482</strain>
    </source>
</reference>
<dbReference type="InterPro" id="IPR008030">
    <property type="entry name" value="NmrA-like"/>
</dbReference>
<evidence type="ECO:0000313" key="2">
    <source>
        <dbReference type="EMBL" id="WUV42538.1"/>
    </source>
</evidence>
<evidence type="ECO:0000259" key="1">
    <source>
        <dbReference type="Pfam" id="PF05368"/>
    </source>
</evidence>
<dbReference type="InterPro" id="IPR036291">
    <property type="entry name" value="NAD(P)-bd_dom_sf"/>
</dbReference>
<proteinExistence type="predicted"/>
<protein>
    <recommendedName>
        <fullName evidence="1">NmrA-like domain-containing protein</fullName>
    </recommendedName>
</protein>
<dbReference type="InterPro" id="IPR051604">
    <property type="entry name" value="Ergot_Alk_Oxidoreductase"/>
</dbReference>
<dbReference type="SUPFAM" id="SSF51735">
    <property type="entry name" value="NAD(P)-binding Rossmann-fold domains"/>
    <property type="match status" value="1"/>
</dbReference>
<keyword evidence="3" id="KW-1185">Reference proteome</keyword>
<dbReference type="PANTHER" id="PTHR43162:SF1">
    <property type="entry name" value="PRESTALK A DIFFERENTIATION PROTEIN A"/>
    <property type="match status" value="1"/>
</dbReference>
<dbReference type="Gene3D" id="3.90.25.10">
    <property type="entry name" value="UDP-galactose 4-epimerase, domain 1"/>
    <property type="match status" value="1"/>
</dbReference>
<dbReference type="Proteomes" id="UP001432062">
    <property type="component" value="Chromosome"/>
</dbReference>